<dbReference type="Pfam" id="PF13426">
    <property type="entry name" value="PAS_9"/>
    <property type="match status" value="1"/>
</dbReference>
<dbReference type="EMBL" id="AUZY01001219">
    <property type="protein sequence ID" value="EQD75529.1"/>
    <property type="molecule type" value="Genomic_DNA"/>
</dbReference>
<dbReference type="Pfam" id="PF00989">
    <property type="entry name" value="PAS"/>
    <property type="match status" value="1"/>
</dbReference>
<accession>T1D242</accession>
<dbReference type="InterPro" id="IPR035965">
    <property type="entry name" value="PAS-like_dom_sf"/>
</dbReference>
<dbReference type="SMART" id="SM00091">
    <property type="entry name" value="PAS"/>
    <property type="match status" value="1"/>
</dbReference>
<dbReference type="InterPro" id="IPR013767">
    <property type="entry name" value="PAS_fold"/>
</dbReference>
<dbReference type="PANTHER" id="PTHR44757:SF2">
    <property type="entry name" value="BIOFILM ARCHITECTURE MAINTENANCE PROTEIN MBAA"/>
    <property type="match status" value="1"/>
</dbReference>
<protein>
    <submittedName>
        <fullName evidence="2">PAS/PAC sensor protein</fullName>
    </submittedName>
</protein>
<reference evidence="2" key="1">
    <citation type="submission" date="2013-08" db="EMBL/GenBank/DDBJ databases">
        <authorList>
            <person name="Mendez C."/>
            <person name="Richter M."/>
            <person name="Ferrer M."/>
            <person name="Sanchez J."/>
        </authorList>
    </citation>
    <scope>NUCLEOTIDE SEQUENCE</scope>
</reference>
<sequence>MWVFDLATLRFLLVNQAAIATYGFSREEFLSMTLQGIRPENERAALKHYVESPRPEFSSAGIWHHRTKDGRSITVDIVSHALDWHGRQARLVMVRDVTEREQAMMALQESESNKSAILKNALDCIISMNSRGEITDFNPAAEATFGWTREYVLGKTAADLIIPPEQREAHQMGLKRYLETGESRLLGRRIEIDALRIDGARFPIELSLYSVEQ</sequence>
<dbReference type="CDD" id="cd00130">
    <property type="entry name" value="PAS"/>
    <property type="match status" value="2"/>
</dbReference>
<dbReference type="InterPro" id="IPR052155">
    <property type="entry name" value="Biofilm_reg_signaling"/>
</dbReference>
<feature type="non-terminal residue" evidence="2">
    <location>
        <position position="213"/>
    </location>
</feature>
<gene>
    <name evidence="2" type="ORF">B1B_02073</name>
</gene>
<dbReference type="InterPro" id="IPR000014">
    <property type="entry name" value="PAS"/>
</dbReference>
<feature type="domain" description="PAS" evidence="1">
    <location>
        <begin position="1"/>
        <end position="41"/>
    </location>
</feature>
<dbReference type="GO" id="GO:0006355">
    <property type="term" value="P:regulation of DNA-templated transcription"/>
    <property type="evidence" value="ECO:0007669"/>
    <property type="project" value="InterPro"/>
</dbReference>
<evidence type="ECO:0000259" key="1">
    <source>
        <dbReference type="PROSITE" id="PS50112"/>
    </source>
</evidence>
<feature type="domain" description="PAS" evidence="1">
    <location>
        <begin position="110"/>
        <end position="181"/>
    </location>
</feature>
<dbReference type="SUPFAM" id="SSF55785">
    <property type="entry name" value="PYP-like sensor domain (PAS domain)"/>
    <property type="match status" value="2"/>
</dbReference>
<dbReference type="PANTHER" id="PTHR44757">
    <property type="entry name" value="DIGUANYLATE CYCLASE DGCP"/>
    <property type="match status" value="1"/>
</dbReference>
<dbReference type="NCBIfam" id="TIGR00229">
    <property type="entry name" value="sensory_box"/>
    <property type="match status" value="2"/>
</dbReference>
<name>T1D242_9ZZZZ</name>
<dbReference type="PROSITE" id="PS50112">
    <property type="entry name" value="PAS"/>
    <property type="match status" value="2"/>
</dbReference>
<comment type="caution">
    <text evidence="2">The sequence shown here is derived from an EMBL/GenBank/DDBJ whole genome shotgun (WGS) entry which is preliminary data.</text>
</comment>
<dbReference type="AlphaFoldDB" id="T1D242"/>
<evidence type="ECO:0000313" key="2">
    <source>
        <dbReference type="EMBL" id="EQD75529.1"/>
    </source>
</evidence>
<organism evidence="2">
    <name type="scientific">mine drainage metagenome</name>
    <dbReference type="NCBI Taxonomy" id="410659"/>
    <lineage>
        <taxon>unclassified sequences</taxon>
        <taxon>metagenomes</taxon>
        <taxon>ecological metagenomes</taxon>
    </lineage>
</organism>
<proteinExistence type="predicted"/>
<dbReference type="Gene3D" id="3.30.450.20">
    <property type="entry name" value="PAS domain"/>
    <property type="match status" value="2"/>
</dbReference>
<reference evidence="2" key="2">
    <citation type="journal article" date="2014" name="ISME J.">
        <title>Microbial stratification in low pH oxic and suboxic macroscopic growths along an acid mine drainage.</title>
        <authorList>
            <person name="Mendez-Garcia C."/>
            <person name="Mesa V."/>
            <person name="Sprenger R.R."/>
            <person name="Richter M."/>
            <person name="Diez M.S."/>
            <person name="Solano J."/>
            <person name="Bargiela R."/>
            <person name="Golyshina O.V."/>
            <person name="Manteca A."/>
            <person name="Ramos J.L."/>
            <person name="Gallego J.R."/>
            <person name="Llorente I."/>
            <person name="Martins Dos Santos V.A."/>
            <person name="Jensen O.N."/>
            <person name="Pelaez A.I."/>
            <person name="Sanchez J."/>
            <person name="Ferrer M."/>
        </authorList>
    </citation>
    <scope>NUCLEOTIDE SEQUENCE</scope>
</reference>